<feature type="region of interest" description="Disordered" evidence="6">
    <location>
        <begin position="881"/>
        <end position="919"/>
    </location>
</feature>
<dbReference type="SUPFAM" id="SSF50978">
    <property type="entry name" value="WD40 repeat-like"/>
    <property type="match status" value="1"/>
</dbReference>
<feature type="compositionally biased region" description="Acidic residues" evidence="6">
    <location>
        <begin position="351"/>
        <end position="364"/>
    </location>
</feature>
<dbReference type="GO" id="GO:0003682">
    <property type="term" value="F:chromatin binding"/>
    <property type="evidence" value="ECO:0007669"/>
    <property type="project" value="TreeGrafter"/>
</dbReference>
<name>A0AAD5HIS6_UMBRA</name>
<dbReference type="PANTHER" id="PTHR19932">
    <property type="entry name" value="WD REPEAT AND HMG-BOX DNA BINDING PROTEIN"/>
    <property type="match status" value="1"/>
</dbReference>
<evidence type="ECO:0000256" key="5">
    <source>
        <dbReference type="PROSITE-ProRule" id="PRU00221"/>
    </source>
</evidence>
<dbReference type="Proteomes" id="UP001206595">
    <property type="component" value="Unassembled WGS sequence"/>
</dbReference>
<dbReference type="SMART" id="SM00320">
    <property type="entry name" value="WD40"/>
    <property type="match status" value="6"/>
</dbReference>
<dbReference type="Pfam" id="PF20946">
    <property type="entry name" value="Ctf4_C"/>
    <property type="match status" value="1"/>
</dbReference>
<evidence type="ECO:0000313" key="10">
    <source>
        <dbReference type="EMBL" id="KAI8583996.1"/>
    </source>
</evidence>
<evidence type="ECO:0000256" key="3">
    <source>
        <dbReference type="ARBA" id="ARBA00022737"/>
    </source>
</evidence>
<evidence type="ECO:0000313" key="11">
    <source>
        <dbReference type="Proteomes" id="UP001206595"/>
    </source>
</evidence>
<dbReference type="InterPro" id="IPR057646">
    <property type="entry name" value="WD40_WDHD1_1st"/>
</dbReference>
<feature type="domain" description="WDHD1/CFT4 helical bundle" evidence="8">
    <location>
        <begin position="723"/>
        <end position="823"/>
    </location>
</feature>
<evidence type="ECO:0000256" key="4">
    <source>
        <dbReference type="ARBA" id="ARBA00023242"/>
    </source>
</evidence>
<feature type="domain" description="WDHD1/CFT4 second beta-propeller" evidence="7">
    <location>
        <begin position="405"/>
        <end position="713"/>
    </location>
</feature>
<reference evidence="10" key="1">
    <citation type="submission" date="2021-06" db="EMBL/GenBank/DDBJ databases">
        <authorList>
            <consortium name="DOE Joint Genome Institute"/>
            <person name="Mondo S.J."/>
            <person name="Amses K.R."/>
            <person name="Simmons D.R."/>
            <person name="Longcore J.E."/>
            <person name="Seto K."/>
            <person name="Alves G.H."/>
            <person name="Bonds A.E."/>
            <person name="Quandt C.A."/>
            <person name="Davis W.J."/>
            <person name="Chang Y."/>
            <person name="Letcher P.M."/>
            <person name="Powell M.J."/>
            <person name="Kuo A."/>
            <person name="Labutti K."/>
            <person name="Pangilinan J."/>
            <person name="Andreopoulos W."/>
            <person name="Tritt A."/>
            <person name="Riley R."/>
            <person name="Hundley H."/>
            <person name="Johnson J."/>
            <person name="Lipzen A."/>
            <person name="Barry K."/>
            <person name="Berbee M.L."/>
            <person name="Buchler N.E."/>
            <person name="Grigoriev I.V."/>
            <person name="Spatafora J.W."/>
            <person name="Stajich J.E."/>
            <person name="James T.Y."/>
        </authorList>
    </citation>
    <scope>NUCLEOTIDE SEQUENCE</scope>
    <source>
        <strain evidence="10">AG</strain>
    </source>
</reference>
<dbReference type="Gene3D" id="2.130.10.10">
    <property type="entry name" value="YVTN repeat-like/Quinoprotein amine dehydrogenase"/>
    <property type="match status" value="2"/>
</dbReference>
<evidence type="ECO:0008006" key="12">
    <source>
        <dbReference type="Google" id="ProtNLM"/>
    </source>
</evidence>
<feature type="compositionally biased region" description="Basic and acidic residues" evidence="6">
    <location>
        <begin position="333"/>
        <end position="350"/>
    </location>
</feature>
<dbReference type="CDD" id="cd00200">
    <property type="entry name" value="WD40"/>
    <property type="match status" value="1"/>
</dbReference>
<comment type="subcellular location">
    <subcellularLocation>
        <location evidence="1">Nucleus</location>
    </subcellularLocation>
</comment>
<evidence type="ECO:0000259" key="9">
    <source>
        <dbReference type="Pfam" id="PF24817"/>
    </source>
</evidence>
<evidence type="ECO:0000256" key="1">
    <source>
        <dbReference type="ARBA" id="ARBA00004123"/>
    </source>
</evidence>
<feature type="region of interest" description="Disordered" evidence="6">
    <location>
        <begin position="332"/>
        <end position="364"/>
    </location>
</feature>
<evidence type="ECO:0000256" key="2">
    <source>
        <dbReference type="ARBA" id="ARBA00022574"/>
    </source>
</evidence>
<keyword evidence="11" id="KW-1185">Reference proteome</keyword>
<dbReference type="InterPro" id="IPR015943">
    <property type="entry name" value="WD40/YVTN_repeat-like_dom_sf"/>
</dbReference>
<evidence type="ECO:0000259" key="7">
    <source>
        <dbReference type="Pfam" id="PF12341"/>
    </source>
</evidence>
<evidence type="ECO:0000256" key="6">
    <source>
        <dbReference type="SAM" id="MobiDB-lite"/>
    </source>
</evidence>
<comment type="caution">
    <text evidence="10">The sequence shown here is derived from an EMBL/GenBank/DDBJ whole genome shotgun (WGS) entry which is preliminary data.</text>
</comment>
<dbReference type="GO" id="GO:0006261">
    <property type="term" value="P:DNA-templated DNA replication"/>
    <property type="evidence" value="ECO:0007669"/>
    <property type="project" value="TreeGrafter"/>
</dbReference>
<organism evidence="10 11">
    <name type="scientific">Umbelopsis ramanniana AG</name>
    <dbReference type="NCBI Taxonomy" id="1314678"/>
    <lineage>
        <taxon>Eukaryota</taxon>
        <taxon>Fungi</taxon>
        <taxon>Fungi incertae sedis</taxon>
        <taxon>Mucoromycota</taxon>
        <taxon>Mucoromycotina</taxon>
        <taxon>Umbelopsidomycetes</taxon>
        <taxon>Umbelopsidales</taxon>
        <taxon>Umbelopsidaceae</taxon>
        <taxon>Umbelopsis</taxon>
    </lineage>
</organism>
<keyword evidence="3" id="KW-0677">Repeat</keyword>
<feature type="domain" description="WDHD1 first WD40" evidence="9">
    <location>
        <begin position="8"/>
        <end position="301"/>
    </location>
</feature>
<dbReference type="AlphaFoldDB" id="A0AAD5HIS6"/>
<dbReference type="InterPro" id="IPR036322">
    <property type="entry name" value="WD40_repeat_dom_sf"/>
</dbReference>
<feature type="repeat" description="WD" evidence="5">
    <location>
        <begin position="231"/>
        <end position="272"/>
    </location>
</feature>
<accession>A0AAD5HIS6</accession>
<keyword evidence="4" id="KW-0539">Nucleus</keyword>
<dbReference type="InterPro" id="IPR022100">
    <property type="entry name" value="WDHD1/CFT4_beta-prop_2nd"/>
</dbReference>
<protein>
    <recommendedName>
        <fullName evidence="12">Minichromosome loss protein Mcl1 middle region domain-containing protein</fullName>
    </recommendedName>
</protein>
<dbReference type="PROSITE" id="PS50082">
    <property type="entry name" value="WD_REPEATS_2"/>
    <property type="match status" value="2"/>
</dbReference>
<dbReference type="InterPro" id="IPR001680">
    <property type="entry name" value="WD40_rpt"/>
</dbReference>
<dbReference type="GO" id="GO:0000278">
    <property type="term" value="P:mitotic cell cycle"/>
    <property type="evidence" value="ECO:0007669"/>
    <property type="project" value="TreeGrafter"/>
</dbReference>
<dbReference type="PANTHER" id="PTHR19932:SF10">
    <property type="entry name" value="WD REPEAT AND HMG-BOX DNA-BINDING PROTEIN 1"/>
    <property type="match status" value="1"/>
</dbReference>
<gene>
    <name evidence="10" type="ORF">K450DRAFT_220981</name>
</gene>
<dbReference type="PROSITE" id="PS50294">
    <property type="entry name" value="WD_REPEATS_REGION"/>
    <property type="match status" value="2"/>
</dbReference>
<evidence type="ECO:0000259" key="8">
    <source>
        <dbReference type="Pfam" id="PF20946"/>
    </source>
</evidence>
<sequence>MKPSLNQRYAHAEGHTVVKYTVDGSAIITAGSDSLIRVFKTAKDERDAAATTIDKHSEAIQSIAVHRSSFATAGDDGIVCVFGNSTLDFEKMLVRSISAVRMISYSPTGSKIAVASDEETIRMFNVNDISIVIPIKGHKKFVKCVEFDPKGDFLISSACDGEVRVWDLDSAEGGVSCVATLPSIAPSTDQDSNIRATVSWRPNGAAFAVPGKNKDVQLIGRGTWQPIAVLKDGHDENITTLDWSPNGNYLATATTSGQVCIWDISEKEIVAKYQNAIEVSGLSWHPTGNVLAFTDRYGQMTTWEDVVPMQEKTLPHPALAHATISHEEVDELFGERREPNGSRRQRGIDDMDRDDGEDNMSDLDDFVIDDEDADIGAIRQHQPRSTNGANASTSVIQQLLSAPQQPFQSGSTPYKHTNDRGEPLEGERRYLAFNMVGVIYTIFQGTHSVINVEFHDKSQNRNFHFQDYFNYSMAALGKKGAVFAVEASDSVQRENDEGEEQPGRNPSRIYYRALGGLADNAEWSMRLPDGEEVIALAVNDVSVIVATSANYIRIFTLSGLQVHIFNLSNMVAIAAAADLALLVYHGGIGVKGEPKLECLVYNTDKMETIQRNVMVTSPGATIQWIGFSETSLPASCDSNGILSVLFKQRRPDQATWVPVFDGSKVAQERGLDEHYWPVGLLRDQIMCLVLKGKTNQYPAFPRPVISNIILQMPFLHMDTETTKLEESYVRTNIMSTHERDEATATSQEDEFHKILSNADVEMDKTLLRLIQFACKAEKSQRAIDIAKSLHLSRSLDAAVKIATHHRMPALAERFNQIKETKFMSSINDDLTSSFESQTLNQGPRIFSSSNSSLSSQLAFQEPTPSLFSPSVRNIKLAQRKRDQLLSQDTDSDMDNIPGSPARKKTREGQASPIPSRTLL</sequence>
<dbReference type="RefSeq" id="XP_051449000.1">
    <property type="nucleotide sequence ID" value="XM_051585641.1"/>
</dbReference>
<dbReference type="GeneID" id="75910989"/>
<dbReference type="InterPro" id="IPR019775">
    <property type="entry name" value="WD40_repeat_CS"/>
</dbReference>
<proteinExistence type="predicted"/>
<keyword evidence="2 5" id="KW-0853">WD repeat</keyword>
<dbReference type="GO" id="GO:0006281">
    <property type="term" value="P:DNA repair"/>
    <property type="evidence" value="ECO:0007669"/>
    <property type="project" value="TreeGrafter"/>
</dbReference>
<feature type="repeat" description="WD" evidence="5">
    <location>
        <begin position="135"/>
        <end position="176"/>
    </location>
</feature>
<dbReference type="Pfam" id="PF24817">
    <property type="entry name" value="WD40_WDHD1_1st"/>
    <property type="match status" value="1"/>
</dbReference>
<dbReference type="PROSITE" id="PS00678">
    <property type="entry name" value="WD_REPEATS_1"/>
    <property type="match status" value="1"/>
</dbReference>
<dbReference type="InterPro" id="IPR048591">
    <property type="entry name" value="WDHD1/CFT4_hel"/>
</dbReference>
<dbReference type="EMBL" id="MU620894">
    <property type="protein sequence ID" value="KAI8583996.1"/>
    <property type="molecule type" value="Genomic_DNA"/>
</dbReference>
<dbReference type="Pfam" id="PF12341">
    <property type="entry name" value="Mcl1_mid"/>
    <property type="match status" value="1"/>
</dbReference>
<dbReference type="GO" id="GO:0043596">
    <property type="term" value="C:nuclear replication fork"/>
    <property type="evidence" value="ECO:0007669"/>
    <property type="project" value="TreeGrafter"/>
</dbReference>
<reference evidence="10" key="2">
    <citation type="journal article" date="2022" name="Proc. Natl. Acad. Sci. U.S.A.">
        <title>Diploid-dominant life cycles characterize the early evolution of Fungi.</title>
        <authorList>
            <person name="Amses K.R."/>
            <person name="Simmons D.R."/>
            <person name="Longcore J.E."/>
            <person name="Mondo S.J."/>
            <person name="Seto K."/>
            <person name="Jeronimo G.H."/>
            <person name="Bonds A.E."/>
            <person name="Quandt C.A."/>
            <person name="Davis W.J."/>
            <person name="Chang Y."/>
            <person name="Federici B.A."/>
            <person name="Kuo A."/>
            <person name="LaButti K."/>
            <person name="Pangilinan J."/>
            <person name="Andreopoulos W."/>
            <person name="Tritt A."/>
            <person name="Riley R."/>
            <person name="Hundley H."/>
            <person name="Johnson J."/>
            <person name="Lipzen A."/>
            <person name="Barry K."/>
            <person name="Lang B.F."/>
            <person name="Cuomo C.A."/>
            <person name="Buchler N.E."/>
            <person name="Grigoriev I.V."/>
            <person name="Spatafora J.W."/>
            <person name="Stajich J.E."/>
            <person name="James T.Y."/>
        </authorList>
    </citation>
    <scope>NUCLEOTIDE SEQUENCE</scope>
    <source>
        <strain evidence="10">AG</strain>
    </source>
</reference>